<evidence type="ECO:0000313" key="2">
    <source>
        <dbReference type="EMBL" id="MCC9073521.1"/>
    </source>
</evidence>
<organism evidence="2 3">
    <name type="scientific">Flavobacterium pisciphilum</name>
    <dbReference type="NCBI Taxonomy" id="2893755"/>
    <lineage>
        <taxon>Bacteria</taxon>
        <taxon>Pseudomonadati</taxon>
        <taxon>Bacteroidota</taxon>
        <taxon>Flavobacteriia</taxon>
        <taxon>Flavobacteriales</taxon>
        <taxon>Flavobacteriaceae</taxon>
        <taxon>Flavobacterium</taxon>
    </lineage>
</organism>
<accession>A0ABS8MXL3</accession>
<evidence type="ECO:0000313" key="3">
    <source>
        <dbReference type="Proteomes" id="UP001430919"/>
    </source>
</evidence>
<keyword evidence="3" id="KW-1185">Reference proteome</keyword>
<reference evidence="2" key="1">
    <citation type="submission" date="2021-11" db="EMBL/GenBank/DDBJ databases">
        <title>Description of novel Flavobacterium species.</title>
        <authorList>
            <person name="Saticioglu I.B."/>
            <person name="Ay H."/>
            <person name="Altun S."/>
            <person name="Duman M."/>
        </authorList>
    </citation>
    <scope>NUCLEOTIDE SEQUENCE</scope>
    <source>
        <strain evidence="2">F-65</strain>
    </source>
</reference>
<comment type="caution">
    <text evidence="2">The sequence shown here is derived from an EMBL/GenBank/DDBJ whole genome shotgun (WGS) entry which is preliminary data.</text>
</comment>
<keyword evidence="1" id="KW-0472">Membrane</keyword>
<evidence type="ECO:0000256" key="1">
    <source>
        <dbReference type="SAM" id="Phobius"/>
    </source>
</evidence>
<proteinExistence type="predicted"/>
<dbReference type="RefSeq" id="WP_229990440.1">
    <property type="nucleotide sequence ID" value="NZ_JAJJMO010000001.1"/>
</dbReference>
<keyword evidence="1" id="KW-0812">Transmembrane</keyword>
<protein>
    <recommendedName>
        <fullName evidence="4">DUF58 domain-containing protein</fullName>
    </recommendedName>
</protein>
<dbReference type="EMBL" id="JAJJMO010000001">
    <property type="protein sequence ID" value="MCC9073521.1"/>
    <property type="molecule type" value="Genomic_DNA"/>
</dbReference>
<feature type="transmembrane region" description="Helical" evidence="1">
    <location>
        <begin position="28"/>
        <end position="49"/>
    </location>
</feature>
<dbReference type="Proteomes" id="UP001430919">
    <property type="component" value="Unassembled WGS sequence"/>
</dbReference>
<feature type="transmembrane region" description="Helical" evidence="1">
    <location>
        <begin position="5"/>
        <end position="22"/>
    </location>
</feature>
<evidence type="ECO:0008006" key="4">
    <source>
        <dbReference type="Google" id="ProtNLM"/>
    </source>
</evidence>
<name>A0ABS8MXL3_9FLAO</name>
<sequence>MKNKIINIFIGLVLVILGMILHNTGKLFWEYLGIFFIIYGFFVILVKFFKIVILLKNKQLNTFEKSNNRIIPNAIRKILEFQLKNKIKIEFEIPCYGTFQVIDYHIREGDNFSNPYFILKEIDEHIKRYLFPVINCSKIIPFAKLNNNIFLYVEEGKEDIHLIDIDSNSKPLVINSEIDRYLDIDKLVLNDDKYYYNGLEKIDNIVDNNYYYFDVPDCIWEGKDYLETFIKSFNLLEEKIIFSLLSIEDTAENYELTLNINDKSKKMTFRRYSDYIDGEKFIESLNEILLLINYVQKKFYLISINICDFGIVLADEPTYRNLLYNGCIDFDNEKLKLTYDELNDIRNYSDLITEIENVEFHLKIIIKEHNEIKKGVIYDFFYKTEYVFDNYGINELKKTLNVQVKKVESGYDIYFTK</sequence>
<keyword evidence="1" id="KW-1133">Transmembrane helix</keyword>
<gene>
    <name evidence="2" type="ORF">LNQ49_18245</name>
</gene>